<dbReference type="EMBL" id="JX885605">
    <property type="protein sequence ID" value="AGL97803.1"/>
    <property type="molecule type" value="Genomic_DNA"/>
</dbReference>
<dbReference type="InterPro" id="IPR050240">
    <property type="entry name" value="DNA_pol_type-B"/>
</dbReference>
<dbReference type="PANTHER" id="PTHR10322">
    <property type="entry name" value="DNA POLYMERASE CATALYTIC SUBUNIT"/>
    <property type="match status" value="1"/>
</dbReference>
<accession>R4SIE5</accession>
<evidence type="ECO:0000313" key="1">
    <source>
        <dbReference type="EMBL" id="AGL97803.1"/>
    </source>
</evidence>
<dbReference type="Gene3D" id="3.30.342.10">
    <property type="entry name" value="DNA Polymerase, chain B, domain 1"/>
    <property type="match status" value="1"/>
</dbReference>
<protein>
    <submittedName>
        <fullName evidence="1">DNA polymerase</fullName>
    </submittedName>
</protein>
<dbReference type="InterPro" id="IPR012337">
    <property type="entry name" value="RNaseH-like_sf"/>
</dbReference>
<name>R4SIE5_9VIRU</name>
<sequence length="258" mass="28737">MDGSVFYNPYLEVSSRGRRKAPSSAGTHGNGQASFLQIVPRCTLHDGEPGFVKHVTRHGPRMFFEETCYGLSLDMDWPGAAPRSTAPTAVGGPLRFHMYDQTETLVYADSEEKVHPAYKRHVIPSGTVLRLFGVTGDGLTVCVNVFGQRSYFYCVHPDGDELARIAREIVIGSIGRGECVVRVCRADRMSIYGYSTQSVRDLHLLSCDDWVVAKRLARALQDLGLSVFEGSVDPSTRFLLDCKVVSFGWCLVRRYHPR</sequence>
<organism evidence="1">
    <name type="scientific">Eidolon helvum herpesvirus 1</name>
    <dbReference type="NCBI Taxonomy" id="1335470"/>
    <lineage>
        <taxon>Viruses</taxon>
        <taxon>Duplodnaviria</taxon>
        <taxon>Heunggongvirae</taxon>
        <taxon>Peploviricota</taxon>
        <taxon>Herviviricetes</taxon>
        <taxon>Herpesvirales</taxon>
    </lineage>
</organism>
<dbReference type="SUPFAM" id="SSF53098">
    <property type="entry name" value="Ribonuclease H-like"/>
    <property type="match status" value="1"/>
</dbReference>
<proteinExistence type="predicted"/>
<feature type="non-terminal residue" evidence="1">
    <location>
        <position position="258"/>
    </location>
</feature>
<reference evidence="1" key="1">
    <citation type="journal article" date="2013" name="Virology">
        <title>Metagenomic study of the viruses of African straw-coloured fruit bats: Detection of a chiropteran poxvirus and isolation of a novel adenovirus.</title>
        <authorList>
            <person name="Baker K.S."/>
            <person name="Leggett R.M."/>
            <person name="Bexfield N.H."/>
            <person name="Alston M."/>
            <person name="Daly G."/>
            <person name="Todd S."/>
            <person name="Tachedjian M."/>
            <person name="Holmes C.E."/>
            <person name="Crameri S."/>
            <person name="Wang L.F."/>
            <person name="Heeney J.L."/>
            <person name="Suu-Ire R."/>
            <person name="Kellam P."/>
            <person name="Cunningham A.A."/>
            <person name="Wood J.L."/>
            <person name="Caccamo M."/>
            <person name="Murcia P.R."/>
        </authorList>
    </citation>
    <scope>NUCLEOTIDE SEQUENCE</scope>
    <source>
        <strain evidence="1">Herpes_1_th_568612</strain>
    </source>
</reference>
<dbReference type="PANTHER" id="PTHR10322:SF23">
    <property type="entry name" value="DNA POLYMERASE DELTA CATALYTIC SUBUNIT"/>
    <property type="match status" value="1"/>
</dbReference>